<keyword evidence="2" id="KW-0282">Flagellum</keyword>
<feature type="domain" description="Flagellin C-terminal" evidence="1">
    <location>
        <begin position="467"/>
        <end position="549"/>
    </location>
</feature>
<evidence type="ECO:0000313" key="3">
    <source>
        <dbReference type="Proteomes" id="UP000194474"/>
    </source>
</evidence>
<evidence type="ECO:0000313" key="2">
    <source>
        <dbReference type="EMBL" id="SMQ66536.1"/>
    </source>
</evidence>
<dbReference type="Gene3D" id="1.20.1330.10">
    <property type="entry name" value="f41 fragment of flagellin, N-terminal domain"/>
    <property type="match status" value="1"/>
</dbReference>
<keyword evidence="2" id="KW-0969">Cilium</keyword>
<protein>
    <submittedName>
        <fullName evidence="2">Flagellin FlgL</fullName>
    </submittedName>
</protein>
<dbReference type="RefSeq" id="WP_086469826.1">
    <property type="nucleotide sequence ID" value="NZ_FXWK01000001.1"/>
</dbReference>
<keyword evidence="3" id="KW-1185">Reference proteome</keyword>
<dbReference type="EMBL" id="FXWK01000001">
    <property type="protein sequence ID" value="SMQ66536.1"/>
    <property type="molecule type" value="Genomic_DNA"/>
</dbReference>
<dbReference type="SUPFAM" id="SSF64518">
    <property type="entry name" value="Phase 1 flagellin"/>
    <property type="match status" value="1"/>
</dbReference>
<name>A0A1Y6EW72_9HYPH</name>
<keyword evidence="2" id="KW-0966">Cell projection</keyword>
<sequence length="550" mass="56489">MTKTLESMQSTLRQARQDKSFQTGSYTIAPNATGNLSFSGGALEAASSVSLTKAQPATVTAGSDFALAGTIAGADFTFGTGLNFDEATDKMAFDVTIDGKTETVEITKAIADAATVGNDGNISTADEMVDAMKAAFVAAGHDAASFKITNTAGVIKVESATSGSNSAVILGAATYTNGGANNLVAAGSGWGSVAPDDTPAGIATITIGDGTNTTANINLNGDDHNTPEKAAKAINDAIKTLNDSLAGTDDDLPFTASVKDGRLVITGAADGTGADPVIGGLGADTVFGTAAQRDVKLASTTGGATKTIDELVTEINSKTIADGTDNPLKGKIRASNDNGKLRIENQSTQELLVDGINSQGVANGVSIADPDLRRSIDGNAVRAGLADQFNELRDQLDKLADDASFNGINLLRGDKLTITFNETGTSAIDIQTKDGETVNALNLGVPTQLEEKQLDSDVTIDQLLTGLKAALDEVRSQASTFGSNLSIVQNRKAFTEAMINTLETGAGNLTLADMNTEAANLLALQTRQQLSQNSLSLASQADQSILQLLQ</sequence>
<dbReference type="OrthoDB" id="9808068at2"/>
<dbReference type="AlphaFoldDB" id="A0A1Y6EW72"/>
<organism evidence="2 3">
    <name type="scientific">Devosia lucknowensis</name>
    <dbReference type="NCBI Taxonomy" id="1096929"/>
    <lineage>
        <taxon>Bacteria</taxon>
        <taxon>Pseudomonadati</taxon>
        <taxon>Pseudomonadota</taxon>
        <taxon>Alphaproteobacteria</taxon>
        <taxon>Hyphomicrobiales</taxon>
        <taxon>Devosiaceae</taxon>
        <taxon>Devosia</taxon>
    </lineage>
</organism>
<dbReference type="Proteomes" id="UP000194474">
    <property type="component" value="Unassembled WGS sequence"/>
</dbReference>
<proteinExistence type="predicted"/>
<accession>A0A1Y6EW72</accession>
<dbReference type="InterPro" id="IPR046358">
    <property type="entry name" value="Flagellin_C"/>
</dbReference>
<reference evidence="3" key="1">
    <citation type="submission" date="2017-04" db="EMBL/GenBank/DDBJ databases">
        <authorList>
            <person name="Varghese N."/>
            <person name="Submissions S."/>
        </authorList>
    </citation>
    <scope>NUCLEOTIDE SEQUENCE [LARGE SCALE GENOMIC DNA]</scope>
</reference>
<evidence type="ECO:0000259" key="1">
    <source>
        <dbReference type="Pfam" id="PF00700"/>
    </source>
</evidence>
<gene>
    <name evidence="2" type="ORF">SAMN06295905_1513</name>
</gene>
<dbReference type="Pfam" id="PF00700">
    <property type="entry name" value="Flagellin_C"/>
    <property type="match status" value="1"/>
</dbReference>